<proteinExistence type="predicted"/>
<dbReference type="InterPro" id="IPR018517">
    <property type="entry name" value="tRNA_hU_synthase_CS"/>
</dbReference>
<evidence type="ECO:0000256" key="9">
    <source>
        <dbReference type="ARBA" id="ARBA00023002"/>
    </source>
</evidence>
<dbReference type="GO" id="GO:0050660">
    <property type="term" value="F:flavin adenine dinucleotide binding"/>
    <property type="evidence" value="ECO:0007669"/>
    <property type="project" value="InterPro"/>
</dbReference>
<dbReference type="GO" id="GO:0017150">
    <property type="term" value="F:tRNA dihydrouridine synthase activity"/>
    <property type="evidence" value="ECO:0007669"/>
    <property type="project" value="InterPro"/>
</dbReference>
<evidence type="ECO:0000256" key="4">
    <source>
        <dbReference type="ARBA" id="ARBA00022630"/>
    </source>
</evidence>
<dbReference type="SUPFAM" id="SSF51395">
    <property type="entry name" value="FMN-linked oxidoreductases"/>
    <property type="match status" value="1"/>
</dbReference>
<dbReference type="PIRSF" id="PIRSF006621">
    <property type="entry name" value="Dus"/>
    <property type="match status" value="1"/>
</dbReference>
<keyword evidence="6" id="KW-0819">tRNA processing</keyword>
<evidence type="ECO:0000256" key="2">
    <source>
        <dbReference type="ARBA" id="ARBA00002790"/>
    </source>
</evidence>
<evidence type="ECO:0000256" key="11">
    <source>
        <dbReference type="ARBA" id="ARBA00048802"/>
    </source>
</evidence>
<comment type="caution">
    <text evidence="13">The sequence shown here is derived from an EMBL/GenBank/DDBJ whole genome shotgun (WGS) entry which is preliminary data.</text>
</comment>
<dbReference type="Gene3D" id="1.10.1200.80">
    <property type="entry name" value="Putative flavin oxidoreducatase, domain 2"/>
    <property type="match status" value="1"/>
</dbReference>
<name>A0A645DTR0_9ZZZZ</name>
<dbReference type="AlphaFoldDB" id="A0A645DTR0"/>
<accession>A0A645DTR0</accession>
<protein>
    <submittedName>
        <fullName evidence="13">Putative tRNA-dihydrouridine synthase</fullName>
        <ecNumber evidence="13">1.3.1.-</ecNumber>
    </submittedName>
</protein>
<evidence type="ECO:0000256" key="6">
    <source>
        <dbReference type="ARBA" id="ARBA00022694"/>
    </source>
</evidence>
<comment type="catalytic activity">
    <reaction evidence="10">
        <text>a 5,6-dihydrouridine in tRNA + NADP(+) = a uridine in tRNA + NADPH + H(+)</text>
        <dbReference type="Rhea" id="RHEA:23624"/>
        <dbReference type="Rhea" id="RHEA-COMP:13339"/>
        <dbReference type="Rhea" id="RHEA-COMP:13887"/>
        <dbReference type="ChEBI" id="CHEBI:15378"/>
        <dbReference type="ChEBI" id="CHEBI:57783"/>
        <dbReference type="ChEBI" id="CHEBI:58349"/>
        <dbReference type="ChEBI" id="CHEBI:65315"/>
        <dbReference type="ChEBI" id="CHEBI:74443"/>
    </reaction>
</comment>
<evidence type="ECO:0000256" key="8">
    <source>
        <dbReference type="ARBA" id="ARBA00022884"/>
    </source>
</evidence>
<gene>
    <name evidence="13" type="primary">dus_43</name>
    <name evidence="13" type="ORF">SDC9_140030</name>
</gene>
<dbReference type="NCBIfam" id="TIGR00737">
    <property type="entry name" value="nifR3_yhdG"/>
    <property type="match status" value="1"/>
</dbReference>
<dbReference type="EMBL" id="VSSQ01039775">
    <property type="protein sequence ID" value="MPM92894.1"/>
    <property type="molecule type" value="Genomic_DNA"/>
</dbReference>
<dbReference type="PANTHER" id="PTHR45846">
    <property type="entry name" value="TRNA-DIHYDROURIDINE(47) SYNTHASE [NAD(P)(+)]-LIKE"/>
    <property type="match status" value="1"/>
</dbReference>
<dbReference type="InterPro" id="IPR035587">
    <property type="entry name" value="DUS-like_FMN-bd"/>
</dbReference>
<keyword evidence="5" id="KW-0288">FMN</keyword>
<dbReference type="InterPro" id="IPR004652">
    <property type="entry name" value="DusB-like"/>
</dbReference>
<dbReference type="CDD" id="cd02801">
    <property type="entry name" value="DUS_like_FMN"/>
    <property type="match status" value="1"/>
</dbReference>
<evidence type="ECO:0000313" key="13">
    <source>
        <dbReference type="EMBL" id="MPM92894.1"/>
    </source>
</evidence>
<keyword evidence="7" id="KW-0521">NADP</keyword>
<dbReference type="Gene3D" id="3.20.20.70">
    <property type="entry name" value="Aldolase class I"/>
    <property type="match status" value="1"/>
</dbReference>
<feature type="domain" description="DUS-like FMN-binding" evidence="12">
    <location>
        <begin position="14"/>
        <end position="314"/>
    </location>
</feature>
<keyword evidence="8" id="KW-0694">RNA-binding</keyword>
<keyword evidence="9 13" id="KW-0560">Oxidoreductase</keyword>
<sequence>MKIGNIKLKGRAVLAPMAGVADRAFREFCVEYGAAYVIGEMASSKGISMRDKKSAELLYVSEKERPSAVQIFGNDPEAMAEAAKMALEYQPDAIDINMGCPAPKISGNGGGSALMREPTLVYKIVNAIVNSVAVPVTVKMRSGWDEAHINAVEIAKLCEKAGASALTVHGRTKMQMYAPPVNLDIIKQVTEAVQIPVIGNGDITCGQEAHQMLQKTGCSAGMVGRGALGRPWIFSQINAYLENGQVLPEPPIEYRMGVLKNHIEKLCTYKGDTIGMREARKHAAWYIKGIRGAAKFRNEIGKLQSLDELYRLCEKVVISAQSNSNIEQEDDFSSFCFNNNM</sequence>
<comment type="function">
    <text evidence="2">Catalyzes the synthesis of 5,6-dihydrouridine (D), a modified base found in the D-loop of most tRNAs, via the reduction of the C5-C6 double bond in target uridines.</text>
</comment>
<keyword evidence="4" id="KW-0285">Flavoprotein</keyword>
<evidence type="ECO:0000256" key="1">
    <source>
        <dbReference type="ARBA" id="ARBA00001917"/>
    </source>
</evidence>
<dbReference type="GO" id="GO:0000049">
    <property type="term" value="F:tRNA binding"/>
    <property type="evidence" value="ECO:0007669"/>
    <property type="project" value="UniProtKB-KW"/>
</dbReference>
<reference evidence="13" key="1">
    <citation type="submission" date="2019-08" db="EMBL/GenBank/DDBJ databases">
        <authorList>
            <person name="Kucharzyk K."/>
            <person name="Murdoch R.W."/>
            <person name="Higgins S."/>
            <person name="Loffler F."/>
        </authorList>
    </citation>
    <scope>NUCLEOTIDE SEQUENCE</scope>
</reference>
<dbReference type="InterPro" id="IPR001269">
    <property type="entry name" value="DUS_fam"/>
</dbReference>
<comment type="catalytic activity">
    <reaction evidence="11">
        <text>a 5,6-dihydrouridine in tRNA + NAD(+) = a uridine in tRNA + NADH + H(+)</text>
        <dbReference type="Rhea" id="RHEA:54452"/>
        <dbReference type="Rhea" id="RHEA-COMP:13339"/>
        <dbReference type="Rhea" id="RHEA-COMP:13887"/>
        <dbReference type="ChEBI" id="CHEBI:15378"/>
        <dbReference type="ChEBI" id="CHEBI:57540"/>
        <dbReference type="ChEBI" id="CHEBI:57945"/>
        <dbReference type="ChEBI" id="CHEBI:65315"/>
        <dbReference type="ChEBI" id="CHEBI:74443"/>
    </reaction>
</comment>
<organism evidence="13">
    <name type="scientific">bioreactor metagenome</name>
    <dbReference type="NCBI Taxonomy" id="1076179"/>
    <lineage>
        <taxon>unclassified sequences</taxon>
        <taxon>metagenomes</taxon>
        <taxon>ecological metagenomes</taxon>
    </lineage>
</organism>
<dbReference type="Pfam" id="PF01207">
    <property type="entry name" value="Dus"/>
    <property type="match status" value="1"/>
</dbReference>
<dbReference type="InterPro" id="IPR024036">
    <property type="entry name" value="tRNA-dHydroUridine_Synthase_C"/>
</dbReference>
<keyword evidence="3" id="KW-0820">tRNA-binding</keyword>
<dbReference type="EC" id="1.3.1.-" evidence="13"/>
<evidence type="ECO:0000256" key="7">
    <source>
        <dbReference type="ARBA" id="ARBA00022857"/>
    </source>
</evidence>
<evidence type="ECO:0000256" key="5">
    <source>
        <dbReference type="ARBA" id="ARBA00022643"/>
    </source>
</evidence>
<evidence type="ECO:0000256" key="10">
    <source>
        <dbReference type="ARBA" id="ARBA00048205"/>
    </source>
</evidence>
<evidence type="ECO:0000256" key="3">
    <source>
        <dbReference type="ARBA" id="ARBA00022555"/>
    </source>
</evidence>
<dbReference type="PANTHER" id="PTHR45846:SF1">
    <property type="entry name" value="TRNA-DIHYDROURIDINE(47) SYNTHASE [NAD(P)(+)]-LIKE"/>
    <property type="match status" value="1"/>
</dbReference>
<dbReference type="PROSITE" id="PS01136">
    <property type="entry name" value="UPF0034"/>
    <property type="match status" value="1"/>
</dbReference>
<evidence type="ECO:0000259" key="12">
    <source>
        <dbReference type="Pfam" id="PF01207"/>
    </source>
</evidence>
<comment type="cofactor">
    <cofactor evidence="1">
        <name>FMN</name>
        <dbReference type="ChEBI" id="CHEBI:58210"/>
    </cofactor>
</comment>
<dbReference type="InterPro" id="IPR013785">
    <property type="entry name" value="Aldolase_TIM"/>
</dbReference>